<evidence type="ECO:0000259" key="13">
    <source>
        <dbReference type="PROSITE" id="PS50109"/>
    </source>
</evidence>
<comment type="caution">
    <text evidence="16">The sequence shown here is derived from an EMBL/GenBank/DDBJ whole genome shotgun (WGS) entry which is preliminary data.</text>
</comment>
<dbReference type="InterPro" id="IPR036061">
    <property type="entry name" value="CheW-like_dom_sf"/>
</dbReference>
<accession>A0A8J7U7F0</accession>
<dbReference type="GO" id="GO:0005737">
    <property type="term" value="C:cytoplasm"/>
    <property type="evidence" value="ECO:0007669"/>
    <property type="project" value="InterPro"/>
</dbReference>
<dbReference type="Pfam" id="PF01584">
    <property type="entry name" value="CheW"/>
    <property type="match status" value="1"/>
</dbReference>
<reference evidence="16" key="1">
    <citation type="submission" date="2021-03" db="EMBL/GenBank/DDBJ databases">
        <authorList>
            <person name="Wang G."/>
        </authorList>
    </citation>
    <scope>NUCLEOTIDE SEQUENCE</scope>
    <source>
        <strain evidence="16">KCTC 12899</strain>
    </source>
</reference>
<dbReference type="SUPFAM" id="SSF47226">
    <property type="entry name" value="Histidine-containing phosphotransfer domain, HPT domain"/>
    <property type="match status" value="2"/>
</dbReference>
<evidence type="ECO:0000256" key="12">
    <source>
        <dbReference type="PROSITE-ProRule" id="PRU00110"/>
    </source>
</evidence>
<dbReference type="InterPro" id="IPR008207">
    <property type="entry name" value="Sig_transdc_His_kin_Hpt_dom"/>
</dbReference>
<evidence type="ECO:0000256" key="2">
    <source>
        <dbReference type="ARBA" id="ARBA00012438"/>
    </source>
</evidence>
<dbReference type="SUPFAM" id="SSF55874">
    <property type="entry name" value="ATPase domain of HSP90 chaperone/DNA topoisomerase II/histidine kinase"/>
    <property type="match status" value="1"/>
</dbReference>
<dbReference type="InterPro" id="IPR005467">
    <property type="entry name" value="His_kinase_dom"/>
</dbReference>
<dbReference type="CDD" id="cd16916">
    <property type="entry name" value="HATPase_CheA-like"/>
    <property type="match status" value="1"/>
</dbReference>
<dbReference type="SMART" id="SM01231">
    <property type="entry name" value="H-kinase_dim"/>
    <property type="match status" value="1"/>
</dbReference>
<dbReference type="InterPro" id="IPR036890">
    <property type="entry name" value="HATPase_C_sf"/>
</dbReference>
<evidence type="ECO:0000259" key="15">
    <source>
        <dbReference type="PROSITE" id="PS50894"/>
    </source>
</evidence>
<evidence type="ECO:0000256" key="11">
    <source>
        <dbReference type="ARBA" id="ARBA00035100"/>
    </source>
</evidence>
<dbReference type="Proteomes" id="UP000664417">
    <property type="component" value="Unassembled WGS sequence"/>
</dbReference>
<evidence type="ECO:0000313" key="16">
    <source>
        <dbReference type="EMBL" id="MBO1321336.1"/>
    </source>
</evidence>
<feature type="domain" description="Histidine kinase" evidence="13">
    <location>
        <begin position="371"/>
        <end position="621"/>
    </location>
</feature>
<evidence type="ECO:0000256" key="5">
    <source>
        <dbReference type="ARBA" id="ARBA00022553"/>
    </source>
</evidence>
<evidence type="ECO:0000256" key="3">
    <source>
        <dbReference type="ARBA" id="ARBA00021495"/>
    </source>
</evidence>
<dbReference type="SMART" id="SM00073">
    <property type="entry name" value="HPT"/>
    <property type="match status" value="1"/>
</dbReference>
<keyword evidence="17" id="KW-1185">Reference proteome</keyword>
<evidence type="ECO:0000256" key="6">
    <source>
        <dbReference type="ARBA" id="ARBA00022679"/>
    </source>
</evidence>
<dbReference type="EC" id="2.7.13.3" evidence="2"/>
<keyword evidence="10" id="KW-0902">Two-component regulatory system</keyword>
<evidence type="ECO:0000256" key="4">
    <source>
        <dbReference type="ARBA" id="ARBA00022500"/>
    </source>
</evidence>
<dbReference type="Gene3D" id="1.10.287.560">
    <property type="entry name" value="Histidine kinase CheA-like, homodimeric domain"/>
    <property type="match status" value="1"/>
</dbReference>
<dbReference type="InterPro" id="IPR003594">
    <property type="entry name" value="HATPase_dom"/>
</dbReference>
<proteinExistence type="predicted"/>
<dbReference type="PROSITE" id="PS50894">
    <property type="entry name" value="HPT"/>
    <property type="match status" value="1"/>
</dbReference>
<sequence>MSQHSADELDIFIEFAEDSRNVLDDINGHIESLYAQPQDLQGVWRAIHDQLQSIRDSADFLNLAPIYQLAGPMASFFNGPPNLERVDTQFMDLSARAMNALSHLLSLLQASNLEAFFSYDIGALVTAFEHLTEGSIASGDDAAEATPFVDIGINDELPEELRISITPEMLKIFLVEAEEQLEHTETCLLALEQNQGDQEAIDAAFRAMHTFKGNCGLFNYGLLEAIGHSFESVLEDYKSHVLKPDQKGINLMLKVVDELKNSVSTLETNEGVPEHADTWIKLLDDYQKTGLTQMVAEVSSQGEAGMLGEILVELGFIENDRLEIALQKQAQPLGEILQTHGDINEQQLQTALKVQEERRAKEPSRGSTTTNSKNNIRVDLSKLDGLITLVGELIVAENMVTANPDLAGHRLDNFRKAANQLNRISRDLQDSVMRLRMLPIGPTFRKMNRVVRDVAQKQGKRVELIIEGEETEIDKSMVEAISNPLLHLVRNAIDHGIEAPSHREASQKLKTGTIWLSAAHEGGEIIIQIRDDGRGIDPDAVLAKARQKGLWQKPEDPPVERIYEMIFEPGFSTAAQVTDISGRGVGMDVVRQSVETVKGNIKTESVLGQGTRFTIRIPLTLAIVEGMLVRVGYALYTIPLGYIRESLRCRPDQIHNDVDREAHLHLREELIPIIRLSRFFSTPCDHEQLENGIIVVVEHGTQKAALFADEIRGQYQTVIKSLSPYLGSVAGVSGTSILSDGSISLILNIQTIVNQFV</sequence>
<dbReference type="Pfam" id="PF02895">
    <property type="entry name" value="H-kinase_dim"/>
    <property type="match status" value="1"/>
</dbReference>
<evidence type="ECO:0000256" key="9">
    <source>
        <dbReference type="ARBA" id="ARBA00022840"/>
    </source>
</evidence>
<dbReference type="PRINTS" id="PR00344">
    <property type="entry name" value="BCTRLSENSOR"/>
</dbReference>
<dbReference type="InterPro" id="IPR004105">
    <property type="entry name" value="CheA-like_dim"/>
</dbReference>
<dbReference type="InterPro" id="IPR004358">
    <property type="entry name" value="Sig_transdc_His_kin-like_C"/>
</dbReference>
<comment type="function">
    <text evidence="11">Involved in the transmission of sensory signals from the chemoreceptors to the flagellar motors. CheA is autophosphorylated; it can transfer its phosphate group to either CheB or CheY.</text>
</comment>
<keyword evidence="9" id="KW-0067">ATP-binding</keyword>
<keyword evidence="7" id="KW-0547">Nucleotide-binding</keyword>
<feature type="domain" description="CheW-like" evidence="14">
    <location>
        <begin position="623"/>
        <end position="757"/>
    </location>
</feature>
<evidence type="ECO:0000313" key="17">
    <source>
        <dbReference type="Proteomes" id="UP000664417"/>
    </source>
</evidence>
<dbReference type="InterPro" id="IPR036097">
    <property type="entry name" value="HisK_dim/P_sf"/>
</dbReference>
<dbReference type="InterPro" id="IPR037006">
    <property type="entry name" value="CheA-like_homodim_sf"/>
</dbReference>
<dbReference type="InterPro" id="IPR002545">
    <property type="entry name" value="CheW-lke_dom"/>
</dbReference>
<dbReference type="PROSITE" id="PS50109">
    <property type="entry name" value="HIS_KIN"/>
    <property type="match status" value="1"/>
</dbReference>
<dbReference type="PROSITE" id="PS50851">
    <property type="entry name" value="CHEW"/>
    <property type="match status" value="1"/>
</dbReference>
<feature type="modified residue" description="Phosphohistidine" evidence="12">
    <location>
        <position position="209"/>
    </location>
</feature>
<evidence type="ECO:0000256" key="10">
    <source>
        <dbReference type="ARBA" id="ARBA00023012"/>
    </source>
</evidence>
<dbReference type="GO" id="GO:0005524">
    <property type="term" value="F:ATP binding"/>
    <property type="evidence" value="ECO:0007669"/>
    <property type="project" value="UniProtKB-KW"/>
</dbReference>
<dbReference type="AlphaFoldDB" id="A0A8J7U7F0"/>
<dbReference type="PANTHER" id="PTHR43395">
    <property type="entry name" value="SENSOR HISTIDINE KINASE CHEA"/>
    <property type="match status" value="1"/>
</dbReference>
<evidence type="ECO:0000259" key="14">
    <source>
        <dbReference type="PROSITE" id="PS50851"/>
    </source>
</evidence>
<dbReference type="SUPFAM" id="SSF47384">
    <property type="entry name" value="Homodimeric domain of signal transducing histidine kinase"/>
    <property type="match status" value="1"/>
</dbReference>
<evidence type="ECO:0000256" key="8">
    <source>
        <dbReference type="ARBA" id="ARBA00022777"/>
    </source>
</evidence>
<keyword evidence="4" id="KW-0145">Chemotaxis</keyword>
<evidence type="ECO:0000256" key="1">
    <source>
        <dbReference type="ARBA" id="ARBA00000085"/>
    </source>
</evidence>
<evidence type="ECO:0000256" key="7">
    <source>
        <dbReference type="ARBA" id="ARBA00022741"/>
    </source>
</evidence>
<dbReference type="CDD" id="cd00731">
    <property type="entry name" value="CheA_reg"/>
    <property type="match status" value="1"/>
</dbReference>
<dbReference type="EMBL" id="JAFREP010000023">
    <property type="protein sequence ID" value="MBO1321336.1"/>
    <property type="molecule type" value="Genomic_DNA"/>
</dbReference>
<keyword evidence="8" id="KW-0418">Kinase</keyword>
<comment type="catalytic activity">
    <reaction evidence="1">
        <text>ATP + protein L-histidine = ADP + protein N-phospho-L-histidine.</text>
        <dbReference type="EC" id="2.7.13.3"/>
    </reaction>
</comment>
<organism evidence="16 17">
    <name type="scientific">Acanthopleuribacter pedis</name>
    <dbReference type="NCBI Taxonomy" id="442870"/>
    <lineage>
        <taxon>Bacteria</taxon>
        <taxon>Pseudomonadati</taxon>
        <taxon>Acidobacteriota</taxon>
        <taxon>Holophagae</taxon>
        <taxon>Acanthopleuribacterales</taxon>
        <taxon>Acanthopleuribacteraceae</taxon>
        <taxon>Acanthopleuribacter</taxon>
    </lineage>
</organism>
<dbReference type="SMART" id="SM00387">
    <property type="entry name" value="HATPase_c"/>
    <property type="match status" value="1"/>
</dbReference>
<dbReference type="GO" id="GO:0006935">
    <property type="term" value="P:chemotaxis"/>
    <property type="evidence" value="ECO:0007669"/>
    <property type="project" value="UniProtKB-KW"/>
</dbReference>
<dbReference type="SMART" id="SM00260">
    <property type="entry name" value="CheW"/>
    <property type="match status" value="1"/>
</dbReference>
<dbReference type="Pfam" id="PF02518">
    <property type="entry name" value="HATPase_c"/>
    <property type="match status" value="1"/>
</dbReference>
<name>A0A8J7U7F0_9BACT</name>
<dbReference type="Gene3D" id="2.30.30.40">
    <property type="entry name" value="SH3 Domains"/>
    <property type="match status" value="1"/>
</dbReference>
<dbReference type="RefSeq" id="WP_207861310.1">
    <property type="nucleotide sequence ID" value="NZ_JAFREP010000023.1"/>
</dbReference>
<dbReference type="PANTHER" id="PTHR43395:SF10">
    <property type="entry name" value="CHEMOTAXIS PROTEIN CHEA"/>
    <property type="match status" value="1"/>
</dbReference>
<dbReference type="SUPFAM" id="SSF50341">
    <property type="entry name" value="CheW-like"/>
    <property type="match status" value="1"/>
</dbReference>
<keyword evidence="5 12" id="KW-0597">Phosphoprotein</keyword>
<dbReference type="InterPro" id="IPR036641">
    <property type="entry name" value="HPT_dom_sf"/>
</dbReference>
<dbReference type="Pfam" id="PF01627">
    <property type="entry name" value="Hpt"/>
    <property type="match status" value="1"/>
</dbReference>
<protein>
    <recommendedName>
        <fullName evidence="3">Chemotaxis protein CheA</fullName>
        <ecNumber evidence="2">2.7.13.3</ecNumber>
    </recommendedName>
</protein>
<dbReference type="Gene3D" id="3.30.565.10">
    <property type="entry name" value="Histidine kinase-like ATPase, C-terminal domain"/>
    <property type="match status" value="1"/>
</dbReference>
<dbReference type="FunFam" id="3.30.565.10:FF:000016">
    <property type="entry name" value="Chemotaxis protein CheA, putative"/>
    <property type="match status" value="1"/>
</dbReference>
<keyword evidence="6" id="KW-0808">Transferase</keyword>
<dbReference type="InterPro" id="IPR051315">
    <property type="entry name" value="Bact_Chemotaxis_CheA"/>
</dbReference>
<dbReference type="GO" id="GO:0000155">
    <property type="term" value="F:phosphorelay sensor kinase activity"/>
    <property type="evidence" value="ECO:0007669"/>
    <property type="project" value="InterPro"/>
</dbReference>
<dbReference type="Gene3D" id="1.20.120.160">
    <property type="entry name" value="HPT domain"/>
    <property type="match status" value="2"/>
</dbReference>
<feature type="domain" description="HPt" evidence="15">
    <location>
        <begin position="162"/>
        <end position="266"/>
    </location>
</feature>
<gene>
    <name evidence="16" type="ORF">J3U88_22840</name>
</gene>